<dbReference type="Proteomes" id="UP000249082">
    <property type="component" value="Unassembled WGS sequence"/>
</dbReference>
<protein>
    <submittedName>
        <fullName evidence="2">DUF2807 domain-containing protein</fullName>
    </submittedName>
</protein>
<dbReference type="Gene3D" id="2.160.20.120">
    <property type="match status" value="1"/>
</dbReference>
<accession>A0A2W5NUI1</accession>
<evidence type="ECO:0000313" key="3">
    <source>
        <dbReference type="Proteomes" id="UP000249082"/>
    </source>
</evidence>
<evidence type="ECO:0000313" key="2">
    <source>
        <dbReference type="EMBL" id="PZQ57126.1"/>
    </source>
</evidence>
<reference evidence="2 3" key="1">
    <citation type="submission" date="2017-08" db="EMBL/GenBank/DDBJ databases">
        <title>Infants hospitalized years apart are colonized by the same room-sourced microbial strains.</title>
        <authorList>
            <person name="Brooks B."/>
            <person name="Olm M.R."/>
            <person name="Firek B.A."/>
            <person name="Baker R."/>
            <person name="Thomas B.C."/>
            <person name="Morowitz M.J."/>
            <person name="Banfield J.F."/>
        </authorList>
    </citation>
    <scope>NUCLEOTIDE SEQUENCE [LARGE SCALE GENOMIC DNA]</scope>
    <source>
        <strain evidence="2">S2_005_002_R2_33</strain>
    </source>
</reference>
<proteinExistence type="predicted"/>
<dbReference type="Pfam" id="PF10988">
    <property type="entry name" value="DUF2807"/>
    <property type="match status" value="1"/>
</dbReference>
<feature type="domain" description="Putative auto-transporter adhesin head GIN" evidence="1">
    <location>
        <begin position="96"/>
        <end position="276"/>
    </location>
</feature>
<dbReference type="AlphaFoldDB" id="A0A2W5NUI1"/>
<organism evidence="2 3">
    <name type="scientific">Novosphingobium pentaromativorans</name>
    <dbReference type="NCBI Taxonomy" id="205844"/>
    <lineage>
        <taxon>Bacteria</taxon>
        <taxon>Pseudomonadati</taxon>
        <taxon>Pseudomonadota</taxon>
        <taxon>Alphaproteobacteria</taxon>
        <taxon>Sphingomonadales</taxon>
        <taxon>Sphingomonadaceae</taxon>
        <taxon>Novosphingobium</taxon>
    </lineage>
</organism>
<comment type="caution">
    <text evidence="2">The sequence shown here is derived from an EMBL/GenBank/DDBJ whole genome shotgun (WGS) entry which is preliminary data.</text>
</comment>
<dbReference type="EMBL" id="QFPX01000002">
    <property type="protein sequence ID" value="PZQ57126.1"/>
    <property type="molecule type" value="Genomic_DNA"/>
</dbReference>
<gene>
    <name evidence="2" type="ORF">DI555_03170</name>
</gene>
<dbReference type="InterPro" id="IPR021255">
    <property type="entry name" value="DUF2807"/>
</dbReference>
<sequence length="291" mass="30924">MIRDRWPGPSALSAEPRHCVAAPEKRQTRSHNISEITCFSLASPSPDRHRQNHYPSRRKDVLKRLLPLPVVAAFWAAFSIAPLHAQEADRQFPVSAFDAIQTRGSDRVKVVPGDASVVIATGDPQALDTLRVEVKDRVLYIDRKPGNWRDKGATVTVSASTLRAVTISGSGSVEIAQVTGPEFLGSMSGSGALYLNGVDADLVEIRQTGSGAATANGRAKSIKLSVRGSGEIDTRALQAQDLRIDMTGSALIHAKASGTARINTRGSGVIDVKGGPQCVINQKGTGTLRCG</sequence>
<evidence type="ECO:0000259" key="1">
    <source>
        <dbReference type="Pfam" id="PF10988"/>
    </source>
</evidence>
<name>A0A2W5NUI1_9SPHN</name>